<keyword evidence="5" id="KW-0812">Transmembrane</keyword>
<evidence type="ECO:0000313" key="7">
    <source>
        <dbReference type="EMBL" id="KAJ8976716.1"/>
    </source>
</evidence>
<dbReference type="PROSITE" id="PS51782">
    <property type="entry name" value="LYSM"/>
    <property type="match status" value="1"/>
</dbReference>
<feature type="domain" description="LysM" evidence="6">
    <location>
        <begin position="480"/>
        <end position="524"/>
    </location>
</feature>
<keyword evidence="2" id="KW-0963">Cytoplasm</keyword>
<dbReference type="Proteomes" id="UP001162164">
    <property type="component" value="Unassembled WGS sequence"/>
</dbReference>
<feature type="region of interest" description="Disordered" evidence="4">
    <location>
        <begin position="1"/>
        <end position="37"/>
    </location>
</feature>
<dbReference type="EMBL" id="JAPWTJ010000637">
    <property type="protein sequence ID" value="KAJ8976716.1"/>
    <property type="molecule type" value="Genomic_DNA"/>
</dbReference>
<reference evidence="7" key="1">
    <citation type="journal article" date="2023" name="Insect Mol. Biol.">
        <title>Genome sequencing provides insights into the evolution of gene families encoding plant cell wall-degrading enzymes in longhorned beetles.</title>
        <authorList>
            <person name="Shin N.R."/>
            <person name="Okamura Y."/>
            <person name="Kirsch R."/>
            <person name="Pauchet Y."/>
        </authorList>
    </citation>
    <scope>NUCLEOTIDE SEQUENCE</scope>
    <source>
        <strain evidence="7">MMC_N1</strain>
    </source>
</reference>
<evidence type="ECO:0000259" key="6">
    <source>
        <dbReference type="PROSITE" id="PS51782"/>
    </source>
</evidence>
<comment type="subcellular location">
    <subcellularLocation>
        <location evidence="1">Cytoplasm</location>
    </subcellularLocation>
</comment>
<dbReference type="SUPFAM" id="SSF47473">
    <property type="entry name" value="EF-hand"/>
    <property type="match status" value="2"/>
</dbReference>
<dbReference type="InterPro" id="IPR011992">
    <property type="entry name" value="EF-hand-dom_pair"/>
</dbReference>
<feature type="transmembrane region" description="Helical" evidence="5">
    <location>
        <begin position="641"/>
        <end position="662"/>
    </location>
</feature>
<keyword evidence="8" id="KW-1185">Reference proteome</keyword>
<dbReference type="SMART" id="SM00257">
    <property type="entry name" value="LysM"/>
    <property type="match status" value="1"/>
</dbReference>
<feature type="non-terminal residue" evidence="7">
    <location>
        <position position="1"/>
    </location>
</feature>
<dbReference type="Gene3D" id="3.10.350.10">
    <property type="entry name" value="LysM domain"/>
    <property type="match status" value="1"/>
</dbReference>
<dbReference type="PANTHER" id="PTHR12085:SF3">
    <property type="entry name" value="SERINE_THREONINE-PROTEIN PHOSPHATASE 2A REGULATORY SUBUNIT B'' SUBUNIT GAMMA"/>
    <property type="match status" value="1"/>
</dbReference>
<dbReference type="PANTHER" id="PTHR12085">
    <property type="entry name" value="SERINE/THREONINE-PROTEIN PHOSPHATASE 2A REGULATORY SUBUNIT B'' SUBUNIT GAMMA"/>
    <property type="match status" value="1"/>
</dbReference>
<dbReference type="InterPro" id="IPR036779">
    <property type="entry name" value="LysM_dom_sf"/>
</dbReference>
<protein>
    <recommendedName>
        <fullName evidence="6">LysM domain-containing protein</fullName>
    </recommendedName>
</protein>
<dbReference type="Pfam" id="PF01476">
    <property type="entry name" value="LysM"/>
    <property type="match status" value="1"/>
</dbReference>
<proteinExistence type="predicted"/>
<evidence type="ECO:0000256" key="5">
    <source>
        <dbReference type="SAM" id="Phobius"/>
    </source>
</evidence>
<keyword evidence="5" id="KW-0472">Membrane</keyword>
<keyword evidence="5" id="KW-1133">Transmembrane helix</keyword>
<evidence type="ECO:0000256" key="4">
    <source>
        <dbReference type="SAM" id="MobiDB-lite"/>
    </source>
</evidence>
<evidence type="ECO:0000313" key="8">
    <source>
        <dbReference type="Proteomes" id="UP001162164"/>
    </source>
</evidence>
<sequence length="675" mass="77570">SQQHVSKEDVEDSHFQQNLAEWGKRPEPENGIPKFFNKIPKESEPLRLKLREESRSNLLKRKSLQLLDNNELKELWVLLDQNQSYPDEQLITYADFQKVAQLAGPKVKAYFTAVVFARLQQGDPQGRVSIMSLFNYVMHKVWLDQTRIGLSLYDATGQGYLTEGDLENYITDLLPTLPQLEGLEKSFHSFYVCTAVRKFLFFLDVVRAGGADEELSKELQEQNWFSAPSALRIYGHYLNLDRDHNGMLSKSELARYGTGTLTKPFLDRVFQTCLTYGGEMDYKTYLDLVLALENRSEPQALAYIFNILDLKNCGYLDAFTLNYFFRAIQDQMKQHGAEPVSFQDVKDELFDMVRPKDPETITLADLLACGQGDTFVSILIEFHGFWAYENQPEIQYKYKNIVDNTQDEPGDSICCKQKKRFWILLRMILQRVLEKLHVRNRTYNTSYRRIDKEKESGSENDEETELFVRNKPQRKEIPSIEKVMEDGDTLQSLAVRYHCTISDLKRLNNIHKENEIFAKRTIKVPHRPFTMALAGVHISGASSPNALDHPSTSKLIDIESFNTQLTANLLQIPKNKKDKSVVNEIIFNSNIQPCERLIEEVFEDTGCEEVRLLPQQESELPQAEAVVSALNCSGADGDISWVALIVCIVIVAFAIPLIYVLYIAEHPDQYHHHVS</sequence>
<feature type="compositionally biased region" description="Basic and acidic residues" evidence="4">
    <location>
        <begin position="1"/>
        <end position="14"/>
    </location>
</feature>
<dbReference type="PROSITE" id="PS00018">
    <property type="entry name" value="EF_HAND_1"/>
    <property type="match status" value="1"/>
</dbReference>
<dbReference type="Gene3D" id="1.10.238.10">
    <property type="entry name" value="EF-hand"/>
    <property type="match status" value="1"/>
</dbReference>
<dbReference type="CDD" id="cd00118">
    <property type="entry name" value="LysM"/>
    <property type="match status" value="1"/>
</dbReference>
<name>A0ABQ9JET5_9CUCU</name>
<organism evidence="7 8">
    <name type="scientific">Molorchus minor</name>
    <dbReference type="NCBI Taxonomy" id="1323400"/>
    <lineage>
        <taxon>Eukaryota</taxon>
        <taxon>Metazoa</taxon>
        <taxon>Ecdysozoa</taxon>
        <taxon>Arthropoda</taxon>
        <taxon>Hexapoda</taxon>
        <taxon>Insecta</taxon>
        <taxon>Pterygota</taxon>
        <taxon>Neoptera</taxon>
        <taxon>Endopterygota</taxon>
        <taxon>Coleoptera</taxon>
        <taxon>Polyphaga</taxon>
        <taxon>Cucujiformia</taxon>
        <taxon>Chrysomeloidea</taxon>
        <taxon>Cerambycidae</taxon>
        <taxon>Lamiinae</taxon>
        <taxon>Monochamini</taxon>
        <taxon>Molorchus</taxon>
    </lineage>
</organism>
<dbReference type="InterPro" id="IPR018247">
    <property type="entry name" value="EF_Hand_1_Ca_BS"/>
</dbReference>
<evidence type="ECO:0000256" key="3">
    <source>
        <dbReference type="ARBA" id="ARBA00022837"/>
    </source>
</evidence>
<dbReference type="SUPFAM" id="SSF54106">
    <property type="entry name" value="LysM domain"/>
    <property type="match status" value="1"/>
</dbReference>
<gene>
    <name evidence="7" type="ORF">NQ317_000148</name>
</gene>
<evidence type="ECO:0000256" key="2">
    <source>
        <dbReference type="ARBA" id="ARBA00022490"/>
    </source>
</evidence>
<accession>A0ABQ9JET5</accession>
<dbReference type="InterPro" id="IPR018392">
    <property type="entry name" value="LysM"/>
</dbReference>
<dbReference type="InterPro" id="IPR039865">
    <property type="entry name" value="PPP2R3C"/>
</dbReference>
<evidence type="ECO:0000256" key="1">
    <source>
        <dbReference type="ARBA" id="ARBA00004496"/>
    </source>
</evidence>
<keyword evidence="3" id="KW-0106">Calcium</keyword>
<comment type="caution">
    <text evidence="7">The sequence shown here is derived from an EMBL/GenBank/DDBJ whole genome shotgun (WGS) entry which is preliminary data.</text>
</comment>
<dbReference type="CDD" id="cd21505">
    <property type="entry name" value="PPP2R3C"/>
    <property type="match status" value="1"/>
</dbReference>